<evidence type="ECO:0000256" key="3">
    <source>
        <dbReference type="ARBA" id="ARBA00022475"/>
    </source>
</evidence>
<evidence type="ECO:0000256" key="22">
    <source>
        <dbReference type="SAM" id="MobiDB-lite"/>
    </source>
</evidence>
<feature type="region of interest" description="Disordered" evidence="22">
    <location>
        <begin position="1"/>
        <end position="24"/>
    </location>
</feature>
<evidence type="ECO:0000256" key="16">
    <source>
        <dbReference type="ARBA" id="ARBA00038053"/>
    </source>
</evidence>
<dbReference type="InterPro" id="IPR018365">
    <property type="entry name" value="Cell_cycle_FtsW-rel_CS"/>
</dbReference>
<evidence type="ECO:0000256" key="20">
    <source>
        <dbReference type="ARBA" id="ARBA00049902"/>
    </source>
</evidence>
<feature type="transmembrane region" description="Helical" evidence="23">
    <location>
        <begin position="382"/>
        <end position="404"/>
    </location>
</feature>
<evidence type="ECO:0000256" key="6">
    <source>
        <dbReference type="ARBA" id="ARBA00022679"/>
    </source>
</evidence>
<evidence type="ECO:0000256" key="15">
    <source>
        <dbReference type="ARBA" id="ARBA00033270"/>
    </source>
</evidence>
<comment type="function">
    <text evidence="21">Peptidoglycan polymerase that is essential for cell division.</text>
</comment>
<feature type="transmembrane region" description="Helical" evidence="23">
    <location>
        <begin position="87"/>
        <end position="105"/>
    </location>
</feature>
<organism evidence="24 25">
    <name type="scientific">Arthrobacter mobilis</name>
    <dbReference type="NCBI Taxonomy" id="2724944"/>
    <lineage>
        <taxon>Bacteria</taxon>
        <taxon>Bacillati</taxon>
        <taxon>Actinomycetota</taxon>
        <taxon>Actinomycetes</taxon>
        <taxon>Micrococcales</taxon>
        <taxon>Micrococcaceae</taxon>
        <taxon>Arthrobacter</taxon>
    </lineage>
</organism>
<keyword evidence="13" id="KW-0961">Cell wall biogenesis/degradation</keyword>
<feature type="transmembrane region" description="Helical" evidence="23">
    <location>
        <begin position="117"/>
        <end position="137"/>
    </location>
</feature>
<dbReference type="GO" id="GO:0071555">
    <property type="term" value="P:cell wall organization"/>
    <property type="evidence" value="ECO:0007669"/>
    <property type="project" value="UniProtKB-KW"/>
</dbReference>
<keyword evidence="12" id="KW-0131">Cell cycle</keyword>
<comment type="pathway">
    <text evidence="2">Cell wall biogenesis; peptidoglycan biosynthesis.</text>
</comment>
<name>A0A7X6HD54_9MICC</name>
<dbReference type="Proteomes" id="UP000544090">
    <property type="component" value="Unassembled WGS sequence"/>
</dbReference>
<dbReference type="EC" id="2.4.99.28" evidence="19"/>
<keyword evidence="4" id="KW-0132">Cell division</keyword>
<evidence type="ECO:0000256" key="13">
    <source>
        <dbReference type="ARBA" id="ARBA00023316"/>
    </source>
</evidence>
<evidence type="ECO:0000256" key="9">
    <source>
        <dbReference type="ARBA" id="ARBA00022984"/>
    </source>
</evidence>
<evidence type="ECO:0000256" key="10">
    <source>
        <dbReference type="ARBA" id="ARBA00022989"/>
    </source>
</evidence>
<keyword evidence="11 23" id="KW-0472">Membrane</keyword>
<evidence type="ECO:0000256" key="2">
    <source>
        <dbReference type="ARBA" id="ARBA00004752"/>
    </source>
</evidence>
<dbReference type="GO" id="GO:0015648">
    <property type="term" value="F:lipid-linked peptidoglycan transporter activity"/>
    <property type="evidence" value="ECO:0007669"/>
    <property type="project" value="TreeGrafter"/>
</dbReference>
<feature type="transmembrane region" description="Helical" evidence="23">
    <location>
        <begin position="349"/>
        <end position="376"/>
    </location>
</feature>
<feature type="transmembrane region" description="Helical" evidence="23">
    <location>
        <begin position="230"/>
        <end position="247"/>
    </location>
</feature>
<evidence type="ECO:0000256" key="12">
    <source>
        <dbReference type="ARBA" id="ARBA00023306"/>
    </source>
</evidence>
<evidence type="ECO:0000256" key="8">
    <source>
        <dbReference type="ARBA" id="ARBA00022960"/>
    </source>
</evidence>
<feature type="transmembrane region" description="Helical" evidence="23">
    <location>
        <begin position="185"/>
        <end position="202"/>
    </location>
</feature>
<keyword evidence="6" id="KW-0808">Transferase</keyword>
<evidence type="ECO:0000256" key="7">
    <source>
        <dbReference type="ARBA" id="ARBA00022692"/>
    </source>
</evidence>
<keyword evidence="3" id="KW-1003">Cell membrane</keyword>
<comment type="subcellular location">
    <subcellularLocation>
        <location evidence="1">Cell membrane</location>
        <topology evidence="1">Multi-pass membrane protein</topology>
    </subcellularLocation>
</comment>
<dbReference type="GO" id="GO:0051301">
    <property type="term" value="P:cell division"/>
    <property type="evidence" value="ECO:0007669"/>
    <property type="project" value="UniProtKB-KW"/>
</dbReference>
<keyword evidence="9" id="KW-0573">Peptidoglycan synthesis</keyword>
<proteinExistence type="inferred from homology"/>
<keyword evidence="7 23" id="KW-0812">Transmembrane</keyword>
<evidence type="ECO:0000313" key="25">
    <source>
        <dbReference type="Proteomes" id="UP000544090"/>
    </source>
</evidence>
<dbReference type="GO" id="GO:0005886">
    <property type="term" value="C:plasma membrane"/>
    <property type="evidence" value="ECO:0007669"/>
    <property type="project" value="UniProtKB-SubCell"/>
</dbReference>
<feature type="transmembrane region" description="Helical" evidence="23">
    <location>
        <begin position="316"/>
        <end position="337"/>
    </location>
</feature>
<dbReference type="PANTHER" id="PTHR30474">
    <property type="entry name" value="CELL CYCLE PROTEIN"/>
    <property type="match status" value="1"/>
</dbReference>
<dbReference type="InterPro" id="IPR013437">
    <property type="entry name" value="FtsW"/>
</dbReference>
<evidence type="ECO:0000256" key="17">
    <source>
        <dbReference type="ARBA" id="ARBA00041185"/>
    </source>
</evidence>
<evidence type="ECO:0000256" key="1">
    <source>
        <dbReference type="ARBA" id="ARBA00004651"/>
    </source>
</evidence>
<evidence type="ECO:0000256" key="19">
    <source>
        <dbReference type="ARBA" id="ARBA00044770"/>
    </source>
</evidence>
<dbReference type="GO" id="GO:0008955">
    <property type="term" value="F:peptidoglycan glycosyltransferase activity"/>
    <property type="evidence" value="ECO:0007669"/>
    <property type="project" value="UniProtKB-EC"/>
</dbReference>
<dbReference type="GO" id="GO:0008360">
    <property type="term" value="P:regulation of cell shape"/>
    <property type="evidence" value="ECO:0007669"/>
    <property type="project" value="UniProtKB-KW"/>
</dbReference>
<dbReference type="GO" id="GO:0009252">
    <property type="term" value="P:peptidoglycan biosynthetic process"/>
    <property type="evidence" value="ECO:0007669"/>
    <property type="project" value="UniProtKB-KW"/>
</dbReference>
<evidence type="ECO:0000256" key="11">
    <source>
        <dbReference type="ARBA" id="ARBA00023136"/>
    </source>
</evidence>
<evidence type="ECO:0000256" key="18">
    <source>
        <dbReference type="ARBA" id="ARBA00041418"/>
    </source>
</evidence>
<comment type="catalytic activity">
    <reaction evidence="20">
        <text>[GlcNAc-(1-&gt;4)-Mur2Ac(oyl-L-Ala-gamma-D-Glu-L-Lys-D-Ala-D-Ala)](n)-di-trans,octa-cis-undecaprenyl diphosphate + beta-D-GlcNAc-(1-&gt;4)-Mur2Ac(oyl-L-Ala-gamma-D-Glu-L-Lys-D-Ala-D-Ala)-di-trans,octa-cis-undecaprenyl diphosphate = [GlcNAc-(1-&gt;4)-Mur2Ac(oyl-L-Ala-gamma-D-Glu-L-Lys-D-Ala-D-Ala)](n+1)-di-trans,octa-cis-undecaprenyl diphosphate + di-trans,octa-cis-undecaprenyl diphosphate + H(+)</text>
        <dbReference type="Rhea" id="RHEA:23708"/>
        <dbReference type="Rhea" id="RHEA-COMP:9602"/>
        <dbReference type="Rhea" id="RHEA-COMP:9603"/>
        <dbReference type="ChEBI" id="CHEBI:15378"/>
        <dbReference type="ChEBI" id="CHEBI:58405"/>
        <dbReference type="ChEBI" id="CHEBI:60033"/>
        <dbReference type="ChEBI" id="CHEBI:78435"/>
        <dbReference type="EC" id="2.4.99.28"/>
    </reaction>
</comment>
<keyword evidence="25" id="KW-1185">Reference proteome</keyword>
<dbReference type="PANTHER" id="PTHR30474:SF2">
    <property type="entry name" value="PEPTIDOGLYCAN GLYCOSYLTRANSFERASE FTSW-RELATED"/>
    <property type="match status" value="1"/>
</dbReference>
<keyword evidence="10 23" id="KW-1133">Transmembrane helix</keyword>
<evidence type="ECO:0000256" key="14">
    <source>
        <dbReference type="ARBA" id="ARBA00032370"/>
    </source>
</evidence>
<dbReference type="Pfam" id="PF01098">
    <property type="entry name" value="FTSW_RODA_SPOVE"/>
    <property type="match status" value="1"/>
</dbReference>
<evidence type="ECO:0000256" key="23">
    <source>
        <dbReference type="SAM" id="Phobius"/>
    </source>
</evidence>
<evidence type="ECO:0000313" key="24">
    <source>
        <dbReference type="EMBL" id="NKX54943.1"/>
    </source>
</evidence>
<feature type="transmembrane region" description="Helical" evidence="23">
    <location>
        <begin position="51"/>
        <end position="75"/>
    </location>
</feature>
<dbReference type="PROSITE" id="PS00428">
    <property type="entry name" value="FTSW_RODA_SPOVE"/>
    <property type="match status" value="1"/>
</dbReference>
<evidence type="ECO:0000256" key="5">
    <source>
        <dbReference type="ARBA" id="ARBA00022676"/>
    </source>
</evidence>
<comment type="similarity">
    <text evidence="16">Belongs to the SEDS family. FtsW subfamily.</text>
</comment>
<dbReference type="RefSeq" id="WP_168486283.1">
    <property type="nucleotide sequence ID" value="NZ_JAAZSQ010000008.1"/>
</dbReference>
<comment type="caution">
    <text evidence="24">The sequence shown here is derived from an EMBL/GenBank/DDBJ whole genome shotgun (WGS) entry which is preliminary data.</text>
</comment>
<accession>A0A7X6HD54</accession>
<keyword evidence="5" id="KW-0328">Glycosyltransferase</keyword>
<evidence type="ECO:0000256" key="4">
    <source>
        <dbReference type="ARBA" id="ARBA00022618"/>
    </source>
</evidence>
<dbReference type="AlphaFoldDB" id="A0A7X6HD54"/>
<gene>
    <name evidence="24" type="primary">ftsW</name>
    <name evidence="24" type="ORF">HGG74_10390</name>
</gene>
<feature type="transmembrane region" description="Helical" evidence="23">
    <location>
        <begin position="208"/>
        <end position="225"/>
    </location>
</feature>
<dbReference type="InterPro" id="IPR001182">
    <property type="entry name" value="FtsW/RodA"/>
</dbReference>
<sequence length="413" mass="43369">MSSQGSPRARRAGEAANGSQGSARAESAAERLKRFVEFVDGTGREPSGLSYYLILGTALALTAIGLLMVLSSSAVESIAEGESPFGLFLKQGIFAVVGVVLMLVLSRFSVARFKALAWPALGLSLLLLLLVFTPLGIDVNGNRNWIQLGPGMTGQPSEAAKLGLSLWMANVLVRKAHLLHQFKHVLVPVGAVAGLVVLLVMAGNDLGTTMIILLIVAGALFIAGVPMKFFAMAGGAVAAVVLLLALTNSNRLGRITVWLDQSCEDTTGLNMQSCNGLFALASGGWWGVGLGQSRQKYSWIPEAHNDYIFAIIGEELGLLGTFVVLALFGILAIALVRTVLRQPDPFVRILAGAIMVWIIGQAFVNIGVVTGLLPVIGVPLPFISYGGSALTITLAAVGVLLSFARPARKTARA</sequence>
<protein>
    <recommendedName>
        <fullName evidence="17">Probable peptidoglycan glycosyltransferase FtsW</fullName>
        <ecNumber evidence="19">2.4.99.28</ecNumber>
    </recommendedName>
    <alternativeName>
        <fullName evidence="18">Cell division protein FtsW</fullName>
    </alternativeName>
    <alternativeName>
        <fullName evidence="15">Cell wall polymerase</fullName>
    </alternativeName>
    <alternativeName>
        <fullName evidence="14">Peptidoglycan polymerase</fullName>
    </alternativeName>
</protein>
<dbReference type="GO" id="GO:0032153">
    <property type="term" value="C:cell division site"/>
    <property type="evidence" value="ECO:0007669"/>
    <property type="project" value="TreeGrafter"/>
</dbReference>
<dbReference type="EMBL" id="JAAZSQ010000008">
    <property type="protein sequence ID" value="NKX54943.1"/>
    <property type="molecule type" value="Genomic_DNA"/>
</dbReference>
<evidence type="ECO:0000256" key="21">
    <source>
        <dbReference type="ARBA" id="ARBA00049966"/>
    </source>
</evidence>
<dbReference type="NCBIfam" id="TIGR02614">
    <property type="entry name" value="ftsW"/>
    <property type="match status" value="1"/>
</dbReference>
<keyword evidence="8" id="KW-0133">Cell shape</keyword>
<reference evidence="24 25" key="1">
    <citation type="submission" date="2020-04" db="EMBL/GenBank/DDBJ databases">
        <title>Arthrobacter sp. nov.</title>
        <authorList>
            <person name="Liu S."/>
        </authorList>
    </citation>
    <scope>NUCLEOTIDE SEQUENCE [LARGE SCALE GENOMIC DNA]</scope>
    <source>
        <strain evidence="24 25">E918</strain>
    </source>
</reference>